<keyword evidence="3" id="KW-1185">Reference proteome</keyword>
<dbReference type="Proteomes" id="UP001159363">
    <property type="component" value="Chromosome 2"/>
</dbReference>
<accession>A0ABQ9I9Y8</accession>
<comment type="caution">
    <text evidence="2">The sequence shown here is derived from an EMBL/GenBank/DDBJ whole genome shotgun (WGS) entry which is preliminary data.</text>
</comment>
<feature type="region of interest" description="Disordered" evidence="1">
    <location>
        <begin position="1"/>
        <end position="21"/>
    </location>
</feature>
<feature type="compositionally biased region" description="Basic and acidic residues" evidence="1">
    <location>
        <begin position="96"/>
        <end position="105"/>
    </location>
</feature>
<feature type="region of interest" description="Disordered" evidence="1">
    <location>
        <begin position="78"/>
        <end position="105"/>
    </location>
</feature>
<evidence type="ECO:0000256" key="1">
    <source>
        <dbReference type="SAM" id="MobiDB-lite"/>
    </source>
</evidence>
<dbReference type="EMBL" id="JARBHB010000002">
    <property type="protein sequence ID" value="KAJ8893473.1"/>
    <property type="molecule type" value="Genomic_DNA"/>
</dbReference>
<name>A0ABQ9I9Y8_9NEOP</name>
<evidence type="ECO:0000313" key="2">
    <source>
        <dbReference type="EMBL" id="KAJ8893473.1"/>
    </source>
</evidence>
<proteinExistence type="predicted"/>
<evidence type="ECO:0000313" key="3">
    <source>
        <dbReference type="Proteomes" id="UP001159363"/>
    </source>
</evidence>
<sequence>MLLVGGFSRESPPPPPFHSGAAPFSSALKTSLLIIAKIFQLNSWHARKPETDLSRIPRTPAARARETSSRVNKLLSANHSSETDSHANVNIRKLPRHDVAMEPTF</sequence>
<reference evidence="2 3" key="1">
    <citation type="submission" date="2023-02" db="EMBL/GenBank/DDBJ databases">
        <title>LHISI_Scaffold_Assembly.</title>
        <authorList>
            <person name="Stuart O.P."/>
            <person name="Cleave R."/>
            <person name="Magrath M.J.L."/>
            <person name="Mikheyev A.S."/>
        </authorList>
    </citation>
    <scope>NUCLEOTIDE SEQUENCE [LARGE SCALE GENOMIC DNA]</scope>
    <source>
        <strain evidence="2">Daus_M_001</strain>
        <tissue evidence="2">Leg muscle</tissue>
    </source>
</reference>
<protein>
    <submittedName>
        <fullName evidence="2">Uncharacterized protein</fullName>
    </submittedName>
</protein>
<feature type="compositionally biased region" description="Low complexity" evidence="1">
    <location>
        <begin position="1"/>
        <end position="10"/>
    </location>
</feature>
<gene>
    <name evidence="2" type="ORF">PR048_006071</name>
</gene>
<organism evidence="2 3">
    <name type="scientific">Dryococelus australis</name>
    <dbReference type="NCBI Taxonomy" id="614101"/>
    <lineage>
        <taxon>Eukaryota</taxon>
        <taxon>Metazoa</taxon>
        <taxon>Ecdysozoa</taxon>
        <taxon>Arthropoda</taxon>
        <taxon>Hexapoda</taxon>
        <taxon>Insecta</taxon>
        <taxon>Pterygota</taxon>
        <taxon>Neoptera</taxon>
        <taxon>Polyneoptera</taxon>
        <taxon>Phasmatodea</taxon>
        <taxon>Verophasmatodea</taxon>
        <taxon>Anareolatae</taxon>
        <taxon>Phasmatidae</taxon>
        <taxon>Eurycanthinae</taxon>
        <taxon>Dryococelus</taxon>
    </lineage>
</organism>